<feature type="domain" description="AMP-dependent synthetase/ligase" evidence="3">
    <location>
        <begin position="10"/>
        <end position="334"/>
    </location>
</feature>
<keyword evidence="1" id="KW-0596">Phosphopantetheine</keyword>
<keyword evidence="4" id="KW-0436">Ligase</keyword>
<dbReference type="PANTHER" id="PTHR44845:SF6">
    <property type="entry name" value="BETA-ALANINE-ACTIVATING ENZYME"/>
    <property type="match status" value="1"/>
</dbReference>
<dbReference type="InterPro" id="IPR045851">
    <property type="entry name" value="AMP-bd_C_sf"/>
</dbReference>
<proteinExistence type="predicted"/>
<evidence type="ECO:0000256" key="1">
    <source>
        <dbReference type="ARBA" id="ARBA00022450"/>
    </source>
</evidence>
<dbReference type="InterPro" id="IPR020845">
    <property type="entry name" value="AMP-binding_CS"/>
</dbReference>
<dbReference type="AlphaFoldDB" id="A0A1I6GL28"/>
<dbReference type="CDD" id="cd04433">
    <property type="entry name" value="AFD_class_I"/>
    <property type="match status" value="1"/>
</dbReference>
<evidence type="ECO:0000256" key="2">
    <source>
        <dbReference type="ARBA" id="ARBA00022553"/>
    </source>
</evidence>
<evidence type="ECO:0000259" key="3">
    <source>
        <dbReference type="Pfam" id="PF00501"/>
    </source>
</evidence>
<keyword evidence="5" id="KW-1185">Reference proteome</keyword>
<keyword evidence="2" id="KW-0597">Phosphoprotein</keyword>
<dbReference type="GO" id="GO:0016874">
    <property type="term" value="F:ligase activity"/>
    <property type="evidence" value="ECO:0007669"/>
    <property type="project" value="UniProtKB-KW"/>
</dbReference>
<dbReference type="Pfam" id="PF00501">
    <property type="entry name" value="AMP-binding"/>
    <property type="match status" value="1"/>
</dbReference>
<accession>A0A1I6GL28</accession>
<dbReference type="InterPro" id="IPR042099">
    <property type="entry name" value="ANL_N_sf"/>
</dbReference>
<evidence type="ECO:0000313" key="4">
    <source>
        <dbReference type="EMBL" id="SFR42851.1"/>
    </source>
</evidence>
<dbReference type="Proteomes" id="UP000199478">
    <property type="component" value="Unassembled WGS sequence"/>
</dbReference>
<dbReference type="Gene3D" id="3.30.300.30">
    <property type="match status" value="1"/>
</dbReference>
<dbReference type="STRING" id="390270.SAMN04488005_1830"/>
<organism evidence="4 5">
    <name type="scientific">Yoonia tamlensis</name>
    <dbReference type="NCBI Taxonomy" id="390270"/>
    <lineage>
        <taxon>Bacteria</taxon>
        <taxon>Pseudomonadati</taxon>
        <taxon>Pseudomonadota</taxon>
        <taxon>Alphaproteobacteria</taxon>
        <taxon>Rhodobacterales</taxon>
        <taxon>Paracoccaceae</taxon>
        <taxon>Yoonia</taxon>
    </lineage>
</organism>
<dbReference type="InterPro" id="IPR000873">
    <property type="entry name" value="AMP-dep_synth/lig_dom"/>
</dbReference>
<sequence>MGNIGTALFKVAQAAPASDALVFEDLTVSYLDLVRIVATVRARLMARGITHQSFVVLDSADALVVIATAIATASLGAKFATSRKEVAMLKAYKPTHFFHTDEIVREDSGDSECIDQSWTVGNDGSVDIEPVAVAQIDADCPWLIVHTSGSTGLPKFIGLSQNCVRARSHAASDEFIAGQTRFVSLFGPTARPFLSRAFAALLNGATIVISKSPAFWLQSGVTFVMGSPIQVQARLKDVSLSQKIDLLHIGGAHTDDALITRLLQSFERVVDAYGASETNHSFNNIKQLDIVGNLVTTGQARDSQVEIVNSDGQKCKAFQSGFVRIKNPYLAEGYIDNPAATAQCFRDGWFYPGDLAHWGEDGQLVFEGRADHVINLGGVKVNALAVDHLMRQTAGISDAICFKNPKEGALNELLAFAVFDDSVTQMQSIASAKFAIEEKLGELTVPKHIRPINFVPRCPTGEPDRAKCAQMVLEAAARGKS</sequence>
<dbReference type="PROSITE" id="PS00455">
    <property type="entry name" value="AMP_BINDING"/>
    <property type="match status" value="1"/>
</dbReference>
<reference evidence="5" key="1">
    <citation type="submission" date="2016-10" db="EMBL/GenBank/DDBJ databases">
        <authorList>
            <person name="Varghese N."/>
            <person name="Submissions S."/>
        </authorList>
    </citation>
    <scope>NUCLEOTIDE SEQUENCE [LARGE SCALE GENOMIC DNA]</scope>
    <source>
        <strain evidence="5">DSM 26879</strain>
    </source>
</reference>
<evidence type="ECO:0000313" key="5">
    <source>
        <dbReference type="Proteomes" id="UP000199478"/>
    </source>
</evidence>
<dbReference type="Gene3D" id="3.40.50.12780">
    <property type="entry name" value="N-terminal domain of ligase-like"/>
    <property type="match status" value="1"/>
</dbReference>
<protein>
    <submittedName>
        <fullName evidence="4">Acyl-CoA synthetase (AMP-forming)/AMP-acid ligase II</fullName>
    </submittedName>
</protein>
<dbReference type="OrthoDB" id="7433489at2"/>
<dbReference type="EMBL" id="FOYP01000001">
    <property type="protein sequence ID" value="SFR42851.1"/>
    <property type="molecule type" value="Genomic_DNA"/>
</dbReference>
<dbReference type="PANTHER" id="PTHR44845">
    <property type="entry name" value="CARRIER DOMAIN-CONTAINING PROTEIN"/>
    <property type="match status" value="1"/>
</dbReference>
<dbReference type="RefSeq" id="WP_090199189.1">
    <property type="nucleotide sequence ID" value="NZ_FOYP01000001.1"/>
</dbReference>
<gene>
    <name evidence="4" type="ORF">SAMN04488005_1830</name>
</gene>
<dbReference type="SUPFAM" id="SSF56801">
    <property type="entry name" value="Acetyl-CoA synthetase-like"/>
    <property type="match status" value="1"/>
</dbReference>
<name>A0A1I6GL28_9RHOB</name>